<evidence type="ECO:0000256" key="1">
    <source>
        <dbReference type="SAM" id="MobiDB-lite"/>
    </source>
</evidence>
<dbReference type="RefSeq" id="WP_064276667.1">
    <property type="nucleotide sequence ID" value="NZ_CAAAIX010000018.1"/>
</dbReference>
<dbReference type="PANTHER" id="PTHR43283:SF18">
    <property type="match status" value="1"/>
</dbReference>
<dbReference type="AlphaFoldDB" id="A0A377GFZ1"/>
<evidence type="ECO:0000313" key="4">
    <source>
        <dbReference type="Proteomes" id="UP000186808"/>
    </source>
</evidence>
<dbReference type="OrthoDB" id="119951at2"/>
<dbReference type="Proteomes" id="UP000186808">
    <property type="component" value="Unassembled WGS sequence"/>
</dbReference>
<dbReference type="SUPFAM" id="SSF56601">
    <property type="entry name" value="beta-lactamase/transpeptidase-like"/>
    <property type="match status" value="1"/>
</dbReference>
<reference evidence="3 5" key="2">
    <citation type="submission" date="2018-06" db="EMBL/GenBank/DDBJ databases">
        <authorList>
            <consortium name="Pathogen Informatics"/>
            <person name="Doyle S."/>
        </authorList>
    </citation>
    <scope>NUCLEOTIDE SEQUENCE [LARGE SCALE GENOMIC DNA]</scope>
    <source>
        <strain evidence="3 5">NCTC11401</strain>
    </source>
</reference>
<proteinExistence type="predicted"/>
<feature type="region of interest" description="Disordered" evidence="1">
    <location>
        <begin position="465"/>
        <end position="516"/>
    </location>
</feature>
<dbReference type="PANTHER" id="PTHR43283">
    <property type="entry name" value="BETA-LACTAMASE-RELATED"/>
    <property type="match status" value="1"/>
</dbReference>
<sequence>MTHSKTDKYQITEQNVAENIRKIAKIAQVGVATVNSSDAPIVQNFGDNQSMCFGAASLSKPVFAYLVLKLVEAGTLTLDMRGLNDILSFKDFCDQHGFKWKNDINEEDIARINAFTPAMILSHKTGFDLNNWSNEVNHQFEPGQEYYRYSGLPLFYLQKVIEKLHEPQLVLMPDNTVSLEQNKLYVSIIPPNLRYTIIDSNGLDVSGIMDLKTLNCELQILTDIHELYPYQSKIIEEIARRGHTANLEILAKNYVFKPLNMNQSSFGGTPCAANSLSTTAEDYARFVQAWMCDEKLQYAFKPQIRMTQDPWAKETVSDAKALNYVAECLGFQLEIDDQGKPLTAFKTGDMGPWRGWVAINLSDNLNERRATVYFAKGPEPDGNGHILAETLIKPYFKLEHGLKWFKEKYGFATGLEEDWGALQKERCNRGMLYQKQSPKLPKPGEEIAESLDSTQKMFQQLNIHHLSPRAELKPSKSQEQEPGSKQPLHETEGILVEEAQEDHIFNPTPFPRSYDP</sequence>
<dbReference type="Proteomes" id="UP000254374">
    <property type="component" value="Unassembled WGS sequence"/>
</dbReference>
<dbReference type="InterPro" id="IPR050789">
    <property type="entry name" value="Diverse_Enzym_Activities"/>
</dbReference>
<dbReference type="EMBL" id="FTNL01000019">
    <property type="protein sequence ID" value="SIR67960.1"/>
    <property type="molecule type" value="Genomic_DNA"/>
</dbReference>
<accession>A0A377GFZ1</accession>
<dbReference type="InterPro" id="IPR012338">
    <property type="entry name" value="Beta-lactam/transpept-like"/>
</dbReference>
<dbReference type="STRING" id="464.Lgor_1699"/>
<evidence type="ECO:0000313" key="5">
    <source>
        <dbReference type="Proteomes" id="UP000254374"/>
    </source>
</evidence>
<protein>
    <submittedName>
        <fullName evidence="3">Beta-lactamase</fullName>
    </submittedName>
</protein>
<gene>
    <name evidence="3" type="ORF">NCTC11401_00491</name>
    <name evidence="2" type="ORF">SAMN05421777_1196</name>
</gene>
<dbReference type="EMBL" id="UGGV01000001">
    <property type="protein sequence ID" value="STO23691.1"/>
    <property type="molecule type" value="Genomic_DNA"/>
</dbReference>
<reference evidence="2 4" key="1">
    <citation type="submission" date="2017-01" db="EMBL/GenBank/DDBJ databases">
        <authorList>
            <person name="Varghese N."/>
            <person name="Submissions S."/>
        </authorList>
    </citation>
    <scope>NUCLEOTIDE SEQUENCE [LARGE SCALE GENOMIC DNA]</scope>
    <source>
        <strain evidence="2 4">ATCC 33342</strain>
    </source>
</reference>
<organism evidence="3 5">
    <name type="scientific">Fluoribacter gormanii</name>
    <dbReference type="NCBI Taxonomy" id="464"/>
    <lineage>
        <taxon>Bacteria</taxon>
        <taxon>Pseudomonadati</taxon>
        <taxon>Pseudomonadota</taxon>
        <taxon>Gammaproteobacteria</taxon>
        <taxon>Legionellales</taxon>
        <taxon>Legionellaceae</taxon>
        <taxon>Fluoribacter</taxon>
    </lineage>
</organism>
<evidence type="ECO:0000313" key="3">
    <source>
        <dbReference type="EMBL" id="STO23691.1"/>
    </source>
</evidence>
<keyword evidence="4" id="KW-1185">Reference proteome</keyword>
<evidence type="ECO:0000313" key="2">
    <source>
        <dbReference type="EMBL" id="SIR67960.1"/>
    </source>
</evidence>
<feature type="compositionally biased region" description="Basic and acidic residues" evidence="1">
    <location>
        <begin position="468"/>
        <end position="479"/>
    </location>
</feature>
<name>A0A377GFZ1_9GAMM</name>
<dbReference type="Gene3D" id="3.40.710.10">
    <property type="entry name" value="DD-peptidase/beta-lactamase superfamily"/>
    <property type="match status" value="2"/>
</dbReference>